<keyword evidence="4" id="KW-1185">Reference proteome</keyword>
<accession>A0ABR9P2E6</accession>
<feature type="compositionally biased region" description="Basic and acidic residues" evidence="1">
    <location>
        <begin position="42"/>
        <end position="56"/>
    </location>
</feature>
<evidence type="ECO:0000259" key="2">
    <source>
        <dbReference type="PROSITE" id="PS50943"/>
    </source>
</evidence>
<dbReference type="InterPro" id="IPR001387">
    <property type="entry name" value="Cro/C1-type_HTH"/>
</dbReference>
<dbReference type="Pfam" id="PF01381">
    <property type="entry name" value="HTH_3"/>
    <property type="match status" value="1"/>
</dbReference>
<feature type="compositionally biased region" description="Low complexity" evidence="1">
    <location>
        <begin position="142"/>
        <end position="156"/>
    </location>
</feature>
<reference evidence="3 4" key="1">
    <citation type="submission" date="2020-09" db="EMBL/GenBank/DDBJ databases">
        <title>Diversity and distribution of actinomycetes associated with coral in the coast of Hainan.</title>
        <authorList>
            <person name="Li F."/>
        </authorList>
    </citation>
    <scope>NUCLEOTIDE SEQUENCE [LARGE SCALE GENOMIC DNA]</scope>
    <source>
        <strain evidence="3 4">HNM0947</strain>
    </source>
</reference>
<name>A0ABR9P2E6_9ACTN</name>
<feature type="region of interest" description="Disordered" evidence="1">
    <location>
        <begin position="142"/>
        <end position="162"/>
    </location>
</feature>
<evidence type="ECO:0000313" key="3">
    <source>
        <dbReference type="EMBL" id="MBE2997975.1"/>
    </source>
</evidence>
<dbReference type="SUPFAM" id="SSF47413">
    <property type="entry name" value="lambda repressor-like DNA-binding domains"/>
    <property type="match status" value="1"/>
</dbReference>
<dbReference type="PROSITE" id="PS50943">
    <property type="entry name" value="HTH_CROC1"/>
    <property type="match status" value="1"/>
</dbReference>
<organism evidence="3 4">
    <name type="scientific">Nocardiopsis coralli</name>
    <dbReference type="NCBI Taxonomy" id="2772213"/>
    <lineage>
        <taxon>Bacteria</taxon>
        <taxon>Bacillati</taxon>
        <taxon>Actinomycetota</taxon>
        <taxon>Actinomycetes</taxon>
        <taxon>Streptosporangiales</taxon>
        <taxon>Nocardiopsidaceae</taxon>
        <taxon>Nocardiopsis</taxon>
    </lineage>
</organism>
<dbReference type="CDD" id="cd00093">
    <property type="entry name" value="HTH_XRE"/>
    <property type="match status" value="1"/>
</dbReference>
<dbReference type="RefSeq" id="WP_193120614.1">
    <property type="nucleotide sequence ID" value="NZ_JADBGI010000003.1"/>
</dbReference>
<proteinExistence type="predicted"/>
<dbReference type="InterPro" id="IPR010982">
    <property type="entry name" value="Lambda_DNA-bd_dom_sf"/>
</dbReference>
<feature type="domain" description="HTH cro/C1-type" evidence="2">
    <location>
        <begin position="64"/>
        <end position="118"/>
    </location>
</feature>
<evidence type="ECO:0000313" key="4">
    <source>
        <dbReference type="Proteomes" id="UP000806528"/>
    </source>
</evidence>
<dbReference type="Proteomes" id="UP000806528">
    <property type="component" value="Unassembled WGS sequence"/>
</dbReference>
<comment type="caution">
    <text evidence="3">The sequence shown here is derived from an EMBL/GenBank/DDBJ whole genome shotgun (WGS) entry which is preliminary data.</text>
</comment>
<dbReference type="Gene3D" id="1.10.260.40">
    <property type="entry name" value="lambda repressor-like DNA-binding domains"/>
    <property type="match status" value="1"/>
</dbReference>
<feature type="region of interest" description="Disordered" evidence="1">
    <location>
        <begin position="1"/>
        <end position="56"/>
    </location>
</feature>
<sequence length="162" mass="18042">MSDSVLRDLDQARRGPRAQQPETRQPEGGQPATRQPGNGRPEPQRPETPRSDDPLMRDLIGELLRRARTEQRRTLREVAEDAQVSLPYLSEIERGRKEASSEVLAAVYRSLGLSLTDVLAELYHRAAPIRLARTGSYQVAPMPQQTPTTQPARQAQVLSLAA</sequence>
<protein>
    <submittedName>
        <fullName evidence="3">Helix-turn-helix transcriptional regulator</fullName>
    </submittedName>
</protein>
<gene>
    <name evidence="3" type="ORF">IDM40_04515</name>
</gene>
<dbReference type="SMART" id="SM00530">
    <property type="entry name" value="HTH_XRE"/>
    <property type="match status" value="1"/>
</dbReference>
<evidence type="ECO:0000256" key="1">
    <source>
        <dbReference type="SAM" id="MobiDB-lite"/>
    </source>
</evidence>
<dbReference type="EMBL" id="JADBGI010000003">
    <property type="protein sequence ID" value="MBE2997975.1"/>
    <property type="molecule type" value="Genomic_DNA"/>
</dbReference>
<feature type="compositionally biased region" description="Basic and acidic residues" evidence="1">
    <location>
        <begin position="1"/>
        <end position="13"/>
    </location>
</feature>